<dbReference type="RefSeq" id="WP_084163425.1">
    <property type="nucleotide sequence ID" value="NZ_HG964446.1"/>
</dbReference>
<comment type="pathway">
    <text evidence="6">Amine and polyamine biosynthesis; putrescine biosynthesis via L-ornithine pathway; putrescine from L-ornithine: step 1/1.</text>
</comment>
<dbReference type="GO" id="GO:0033387">
    <property type="term" value="P:putrescine biosynthetic process from arginine, via ornithine"/>
    <property type="evidence" value="ECO:0007669"/>
    <property type="project" value="TreeGrafter"/>
</dbReference>
<dbReference type="InterPro" id="IPR002433">
    <property type="entry name" value="Orn_de-COase"/>
</dbReference>
<dbReference type="CDD" id="cd00622">
    <property type="entry name" value="PLPDE_III_ODC"/>
    <property type="match status" value="1"/>
</dbReference>
<dbReference type="Pfam" id="PF02784">
    <property type="entry name" value="Orn_Arg_deC_N"/>
    <property type="match status" value="1"/>
</dbReference>
<dbReference type="InterPro" id="IPR022653">
    <property type="entry name" value="De-COase2_pyr-phos_BS"/>
</dbReference>
<name>A0A024K073_9MYCO</name>
<dbReference type="PROSITE" id="PS00878">
    <property type="entry name" value="ODR_DC_2_1"/>
    <property type="match status" value="1"/>
</dbReference>
<dbReference type="AlphaFoldDB" id="A0A024K073"/>
<comment type="catalytic activity">
    <reaction evidence="8">
        <text>L-ornithine + H(+) = putrescine + CO2</text>
        <dbReference type="Rhea" id="RHEA:22964"/>
        <dbReference type="ChEBI" id="CHEBI:15378"/>
        <dbReference type="ChEBI" id="CHEBI:16526"/>
        <dbReference type="ChEBI" id="CHEBI:46911"/>
        <dbReference type="ChEBI" id="CHEBI:326268"/>
        <dbReference type="EC" id="4.1.1.17"/>
    </reaction>
</comment>
<dbReference type="InterPro" id="IPR009006">
    <property type="entry name" value="Ala_racemase/Decarboxylase_C"/>
</dbReference>
<feature type="modified residue" description="N6-(pyridoxal phosphate)lysine" evidence="9">
    <location>
        <position position="62"/>
    </location>
</feature>
<gene>
    <name evidence="12" type="primary">lysA_1</name>
    <name evidence="12" type="ORF">BN973_03363</name>
</gene>
<feature type="compositionally biased region" description="Polar residues" evidence="10">
    <location>
        <begin position="389"/>
        <end position="398"/>
    </location>
</feature>
<evidence type="ECO:0000256" key="6">
    <source>
        <dbReference type="ARBA" id="ARBA00034115"/>
    </source>
</evidence>
<evidence type="ECO:0000256" key="9">
    <source>
        <dbReference type="PIRSR" id="PIRSR600183-50"/>
    </source>
</evidence>
<dbReference type="InterPro" id="IPR029066">
    <property type="entry name" value="PLP-binding_barrel"/>
</dbReference>
<comment type="cofactor">
    <cofactor evidence="1 9">
        <name>pyridoxal 5'-phosphate</name>
        <dbReference type="ChEBI" id="CHEBI:597326"/>
    </cofactor>
</comment>
<dbReference type="STRING" id="47839.BN973_03363"/>
<reference evidence="12" key="2">
    <citation type="submission" date="2014-04" db="EMBL/GenBank/DDBJ databases">
        <authorList>
            <person name="Xu Y.W."/>
            <person name="Yang Q."/>
        </authorList>
    </citation>
    <scope>NUCLEOTIDE SEQUENCE</scope>
    <source>
        <strain evidence="12">DSM 44626</strain>
    </source>
</reference>
<keyword evidence="5" id="KW-0456">Lyase</keyword>
<evidence type="ECO:0000256" key="5">
    <source>
        <dbReference type="ARBA" id="ARBA00023239"/>
    </source>
</evidence>
<evidence type="ECO:0000256" key="7">
    <source>
        <dbReference type="ARBA" id="ARBA00034138"/>
    </source>
</evidence>
<dbReference type="EMBL" id="HG964446">
    <property type="protein sequence ID" value="CDO88992.1"/>
    <property type="molecule type" value="Genomic_DNA"/>
</dbReference>
<dbReference type="GO" id="GO:0005737">
    <property type="term" value="C:cytoplasm"/>
    <property type="evidence" value="ECO:0007669"/>
    <property type="project" value="TreeGrafter"/>
</dbReference>
<dbReference type="HOGENOM" id="CLU_026444_1_3_11"/>
<dbReference type="Proteomes" id="UP000028880">
    <property type="component" value="Unassembled WGS sequence"/>
</dbReference>
<evidence type="ECO:0000259" key="11">
    <source>
        <dbReference type="Pfam" id="PF02784"/>
    </source>
</evidence>
<dbReference type="PANTHER" id="PTHR11482">
    <property type="entry name" value="ARGININE/DIAMINOPIMELATE/ORNITHINE DECARBOXYLASE"/>
    <property type="match status" value="1"/>
</dbReference>
<evidence type="ECO:0000256" key="10">
    <source>
        <dbReference type="SAM" id="MobiDB-lite"/>
    </source>
</evidence>
<reference evidence="12" key="1">
    <citation type="journal article" date="2014" name="Genome Announc.">
        <title>Draft Genome Sequence of Mycobacterium triplex DSM 44626.</title>
        <authorList>
            <person name="Sassi M."/>
            <person name="Croce O."/>
            <person name="Robert C."/>
            <person name="Raoult D."/>
            <person name="Drancourt M."/>
        </authorList>
    </citation>
    <scope>NUCLEOTIDE SEQUENCE [LARGE SCALE GENOMIC DNA]</scope>
    <source>
        <strain evidence="12">DSM 44626</strain>
    </source>
</reference>
<dbReference type="EC" id="4.1.1.17" evidence="7"/>
<evidence type="ECO:0000256" key="8">
    <source>
        <dbReference type="ARBA" id="ARBA00049127"/>
    </source>
</evidence>
<organism evidence="12">
    <name type="scientific">Mycobacterium triplex</name>
    <dbReference type="NCBI Taxonomy" id="47839"/>
    <lineage>
        <taxon>Bacteria</taxon>
        <taxon>Bacillati</taxon>
        <taxon>Actinomycetota</taxon>
        <taxon>Actinomycetes</taxon>
        <taxon>Mycobacteriales</taxon>
        <taxon>Mycobacteriaceae</taxon>
        <taxon>Mycobacterium</taxon>
        <taxon>Mycobacterium simiae complex</taxon>
    </lineage>
</organism>
<dbReference type="OrthoDB" id="9802241at2"/>
<evidence type="ECO:0000256" key="4">
    <source>
        <dbReference type="ARBA" id="ARBA00022898"/>
    </source>
</evidence>
<keyword evidence="3" id="KW-0210">Decarboxylase</keyword>
<dbReference type="InterPro" id="IPR000183">
    <property type="entry name" value="Orn/DAP/Arg_de-COase"/>
</dbReference>
<sequence length="412" mass="44191">MHADIRSRLRDSLRRQAAAHQWERLLAEHGTPLLVLDLERVVTQYRLLSDHLPGFGLHYAVKALPHPAVVTALADCGGGFEVASSGEVDVLRGLGLPMNRCIHTHPIKKPADIDYAYRAGIRTFVVDNPLEAQKFIGRPADIEVLVRLSFPNTSAKCDLSSKFGVIPAQAEAVVKQVIGAGVRFGGFSFHVGSQATSAEPYRTAARATLGLVDQVRRTLGVATRTIDIGGGFPVTYREPIPPISAISSAIDEAFGSRRAEFTLLAEPGRFLVAECMTLLSTVVGTSTREGQLWHYLDDGVYGSYSNVVVDVEPPILALRELDETWLPHQPVTLGGPTCDGIDVIARDYPMPQLAVGDVVVSPLMGAYSMVSASRFNGIAATPVVLAQRASNTGRTDPQNRGGARAVTAAALP</sequence>
<comment type="similarity">
    <text evidence="2">Belongs to the Orn/Lys/Arg decarboxylase class-II family.</text>
</comment>
<evidence type="ECO:0000256" key="1">
    <source>
        <dbReference type="ARBA" id="ARBA00001933"/>
    </source>
</evidence>
<proteinExistence type="inferred from homology"/>
<dbReference type="GO" id="GO:0004586">
    <property type="term" value="F:ornithine decarboxylase activity"/>
    <property type="evidence" value="ECO:0007669"/>
    <property type="project" value="UniProtKB-EC"/>
</dbReference>
<dbReference type="PRINTS" id="PR01179">
    <property type="entry name" value="ODADCRBXLASE"/>
</dbReference>
<evidence type="ECO:0000256" key="3">
    <source>
        <dbReference type="ARBA" id="ARBA00022793"/>
    </source>
</evidence>
<feature type="domain" description="Orn/DAP/Arg decarboxylase 2 N-terminal" evidence="11">
    <location>
        <begin position="39"/>
        <end position="273"/>
    </location>
</feature>
<dbReference type="Gene3D" id="2.40.37.10">
    <property type="entry name" value="Lyase, Ornithine Decarboxylase, Chain A, domain 1"/>
    <property type="match status" value="1"/>
</dbReference>
<dbReference type="SUPFAM" id="SSF51419">
    <property type="entry name" value="PLP-binding barrel"/>
    <property type="match status" value="1"/>
</dbReference>
<dbReference type="SUPFAM" id="SSF50621">
    <property type="entry name" value="Alanine racemase C-terminal domain-like"/>
    <property type="match status" value="1"/>
</dbReference>
<accession>A0A024K073</accession>
<dbReference type="eggNOG" id="COG0019">
    <property type="taxonomic scope" value="Bacteria"/>
</dbReference>
<dbReference type="PANTHER" id="PTHR11482:SF6">
    <property type="entry name" value="ORNITHINE DECARBOXYLASE 1-RELATED"/>
    <property type="match status" value="1"/>
</dbReference>
<feature type="active site" description="Proton donor" evidence="9">
    <location>
        <position position="338"/>
    </location>
</feature>
<keyword evidence="4 9" id="KW-0663">Pyridoxal phosphate</keyword>
<dbReference type="InterPro" id="IPR022644">
    <property type="entry name" value="De-COase2_N"/>
</dbReference>
<dbReference type="FunFam" id="3.20.20.10:FF:000008">
    <property type="entry name" value="Ornithine decarboxylase"/>
    <property type="match status" value="1"/>
</dbReference>
<feature type="region of interest" description="Disordered" evidence="10">
    <location>
        <begin position="389"/>
        <end position="412"/>
    </location>
</feature>
<evidence type="ECO:0000313" key="12">
    <source>
        <dbReference type="EMBL" id="CDO88992.1"/>
    </source>
</evidence>
<dbReference type="PRINTS" id="PR01182">
    <property type="entry name" value="ORNDCRBXLASE"/>
</dbReference>
<evidence type="ECO:0000256" key="2">
    <source>
        <dbReference type="ARBA" id="ARBA00008872"/>
    </source>
</evidence>
<protein>
    <recommendedName>
        <fullName evidence="7">ornithine decarboxylase</fullName>
        <ecNumber evidence="7">4.1.1.17</ecNumber>
    </recommendedName>
</protein>
<dbReference type="Gene3D" id="3.20.20.10">
    <property type="entry name" value="Alanine racemase"/>
    <property type="match status" value="1"/>
</dbReference>